<geneLocation type="plasmid" evidence="1 2">
    <name>pUW774mp</name>
</geneLocation>
<dbReference type="AlphaFoldDB" id="A0AA92Q8C9"/>
<gene>
    <name evidence="1" type="ORF">HF909_19005</name>
</gene>
<reference evidence="2" key="1">
    <citation type="submission" date="2020-04" db="EMBL/GenBank/DDBJ databases">
        <title>Ralstonia solanacearum UW576, UW763, UW773, and UW774.</title>
        <authorList>
            <person name="Steidl O."/>
            <person name="Truchon A."/>
            <person name="Allen C."/>
        </authorList>
    </citation>
    <scope>NUCLEOTIDE SEQUENCE [LARGE SCALE GENOMIC DNA]</scope>
    <source>
        <strain evidence="2">UW774</strain>
        <plasmid evidence="2">pUW774mp</plasmid>
    </source>
</reference>
<sequence>MAQIGSCSHQLGRVSSGIPPCRIAIAKQKPTAHMRDDQDIGRPIHSTLIFKHDFLVISILLKIKSPSPHAANIQSTDATQRNTYSNNLIFLISEIRAEIPDPIICLRNPIELADTRKNGSPPAFRATRRVTLRVGTLRYIGTPTPSRSLSKNDGTHVFRNESGYAAGMYCRNSYKSG</sequence>
<accession>A0AA92Q8C9</accession>
<dbReference type="Proteomes" id="UP000593970">
    <property type="component" value="Plasmid pUW774mp"/>
</dbReference>
<evidence type="ECO:0000313" key="2">
    <source>
        <dbReference type="Proteomes" id="UP000593970"/>
    </source>
</evidence>
<name>A0AA92Q8C9_RALSL</name>
<dbReference type="EMBL" id="CP051170">
    <property type="protein sequence ID" value="QOK98558.1"/>
    <property type="molecule type" value="Genomic_DNA"/>
</dbReference>
<keyword evidence="1" id="KW-0614">Plasmid</keyword>
<proteinExistence type="predicted"/>
<evidence type="ECO:0000313" key="1">
    <source>
        <dbReference type="EMBL" id="QOK98558.1"/>
    </source>
</evidence>
<protein>
    <submittedName>
        <fullName evidence="1">Uncharacterized protein</fullName>
    </submittedName>
</protein>
<organism evidence="1 2">
    <name type="scientific">Ralstonia solanacearum</name>
    <name type="common">Pseudomonas solanacearum</name>
    <dbReference type="NCBI Taxonomy" id="305"/>
    <lineage>
        <taxon>Bacteria</taxon>
        <taxon>Pseudomonadati</taxon>
        <taxon>Pseudomonadota</taxon>
        <taxon>Betaproteobacteria</taxon>
        <taxon>Burkholderiales</taxon>
        <taxon>Burkholderiaceae</taxon>
        <taxon>Ralstonia</taxon>
        <taxon>Ralstonia solanacearum species complex</taxon>
    </lineage>
</organism>